<evidence type="ECO:0000313" key="2">
    <source>
        <dbReference type="Proteomes" id="UP000824533"/>
    </source>
</evidence>
<protein>
    <submittedName>
        <fullName evidence="1">Uncharacterized protein</fullName>
    </submittedName>
</protein>
<proteinExistence type="predicted"/>
<gene>
    <name evidence="1" type="ORF">K1T71_006461</name>
</gene>
<sequence length="502" mass="56091">MVLNNFKSDNIKKETSHNYDEAVEFTGHGHYNYLVLFTCCIITLGFGLDMFGYSIIVASSSCDLNLGLTEVGVLASAPFAGVVLAFPWGYYADTRGRKRALLICTAFGFFFAALTSIASNWQFMLAVKIIASCFSSACMMLTMTFLGECIGVEHRSNYLFIMNSINLGSELVIFVLAYLIMPLEFNTPIPWLAITYRPWRLYTFACALPLGIGMVMMLHLHESPKFIANKGDEEKALDVLKRIYKRNGGNMEEYPVKSLQIRDTTHFQKISFCESVIRQTVPIFKPPLLWRTIQLFYLLAICCAGNNVIVMWYPTIFNFFFNSISNGLSSDKTFCEKVFGNITEETTDYVCNDTISKNTIYAGLLNGLILFLLGLIASKWASHRRAVLITTLLVSGICGTLVELKNPIANMIFYTIMQSTCIGIASVANYFVDMYHTSYRSLGTSLGIMVARTCLFAGINITGALITWNCTLTFYSWSAFVLSGVVVALFLPSDKKSNKDKS</sequence>
<reference evidence="1 2" key="1">
    <citation type="journal article" date="2021" name="Front. Genet.">
        <title>Chromosome-Level Genome Assembly Reveals Significant Gene Expansion in the Toll and IMD Signaling Pathways of Dendrolimus kikuchii.</title>
        <authorList>
            <person name="Zhou J."/>
            <person name="Wu P."/>
            <person name="Xiong Z."/>
            <person name="Liu N."/>
            <person name="Zhao N."/>
            <person name="Ji M."/>
            <person name="Qiu Y."/>
            <person name="Yang B."/>
        </authorList>
    </citation>
    <scope>NUCLEOTIDE SEQUENCE [LARGE SCALE GENOMIC DNA]</scope>
    <source>
        <strain evidence="1">Ann1</strain>
    </source>
</reference>
<evidence type="ECO:0000313" key="1">
    <source>
        <dbReference type="EMBL" id="KAJ0177588.1"/>
    </source>
</evidence>
<name>A0ACC1D135_9NEOP</name>
<dbReference type="EMBL" id="CM034397">
    <property type="protein sequence ID" value="KAJ0177588.1"/>
    <property type="molecule type" value="Genomic_DNA"/>
</dbReference>
<organism evidence="1 2">
    <name type="scientific">Dendrolimus kikuchii</name>
    <dbReference type="NCBI Taxonomy" id="765133"/>
    <lineage>
        <taxon>Eukaryota</taxon>
        <taxon>Metazoa</taxon>
        <taxon>Ecdysozoa</taxon>
        <taxon>Arthropoda</taxon>
        <taxon>Hexapoda</taxon>
        <taxon>Insecta</taxon>
        <taxon>Pterygota</taxon>
        <taxon>Neoptera</taxon>
        <taxon>Endopterygota</taxon>
        <taxon>Lepidoptera</taxon>
        <taxon>Glossata</taxon>
        <taxon>Ditrysia</taxon>
        <taxon>Bombycoidea</taxon>
        <taxon>Lasiocampidae</taxon>
        <taxon>Dendrolimus</taxon>
    </lineage>
</organism>
<accession>A0ACC1D135</accession>
<keyword evidence="2" id="KW-1185">Reference proteome</keyword>
<comment type="caution">
    <text evidence="1">The sequence shown here is derived from an EMBL/GenBank/DDBJ whole genome shotgun (WGS) entry which is preliminary data.</text>
</comment>
<dbReference type="Proteomes" id="UP000824533">
    <property type="component" value="Linkage Group LG11"/>
</dbReference>